<protein>
    <submittedName>
        <fullName evidence="2">Uncharacterized protein</fullName>
    </submittedName>
</protein>
<feature type="region of interest" description="Disordered" evidence="1">
    <location>
        <begin position="31"/>
        <end position="77"/>
    </location>
</feature>
<evidence type="ECO:0000256" key="1">
    <source>
        <dbReference type="SAM" id="MobiDB-lite"/>
    </source>
</evidence>
<reference evidence="2" key="1">
    <citation type="submission" date="2014-12" db="EMBL/GenBank/DDBJ databases">
        <title>Insight into the proteome of Arion vulgaris.</title>
        <authorList>
            <person name="Aradska J."/>
            <person name="Bulat T."/>
            <person name="Smidak R."/>
            <person name="Sarate P."/>
            <person name="Gangsoo J."/>
            <person name="Sialana F."/>
            <person name="Bilban M."/>
            <person name="Lubec G."/>
        </authorList>
    </citation>
    <scope>NUCLEOTIDE SEQUENCE</scope>
    <source>
        <tissue evidence="2">Skin</tissue>
    </source>
</reference>
<dbReference type="EMBL" id="HACG01013580">
    <property type="protein sequence ID" value="CEK60445.1"/>
    <property type="molecule type" value="Transcribed_RNA"/>
</dbReference>
<sequence>RIKKQEPALHNRIKRGYIHFVTEIYAKHLNGQKKSHTDYFSTSHRYDTRQQYRPNATSASKQTRDRRSHFLPLHHNT</sequence>
<evidence type="ECO:0000313" key="2">
    <source>
        <dbReference type="EMBL" id="CEK60445.1"/>
    </source>
</evidence>
<proteinExistence type="predicted"/>
<feature type="compositionally biased region" description="Polar residues" evidence="1">
    <location>
        <begin position="51"/>
        <end position="61"/>
    </location>
</feature>
<accession>A0A0B6YYC9</accession>
<dbReference type="AlphaFoldDB" id="A0A0B6YYC9"/>
<organism evidence="2">
    <name type="scientific">Arion vulgaris</name>
    <dbReference type="NCBI Taxonomy" id="1028688"/>
    <lineage>
        <taxon>Eukaryota</taxon>
        <taxon>Metazoa</taxon>
        <taxon>Spiralia</taxon>
        <taxon>Lophotrochozoa</taxon>
        <taxon>Mollusca</taxon>
        <taxon>Gastropoda</taxon>
        <taxon>Heterobranchia</taxon>
        <taxon>Euthyneura</taxon>
        <taxon>Panpulmonata</taxon>
        <taxon>Eupulmonata</taxon>
        <taxon>Stylommatophora</taxon>
        <taxon>Helicina</taxon>
        <taxon>Arionoidea</taxon>
        <taxon>Arionidae</taxon>
        <taxon>Arion</taxon>
    </lineage>
</organism>
<gene>
    <name evidence="2" type="primary">ORF39393</name>
</gene>
<feature type="non-terminal residue" evidence="2">
    <location>
        <position position="77"/>
    </location>
</feature>
<feature type="non-terminal residue" evidence="2">
    <location>
        <position position="1"/>
    </location>
</feature>
<name>A0A0B6YYC9_9EUPU</name>